<organism evidence="4 5">
    <name type="scientific">Mycena albidolilacea</name>
    <dbReference type="NCBI Taxonomy" id="1033008"/>
    <lineage>
        <taxon>Eukaryota</taxon>
        <taxon>Fungi</taxon>
        <taxon>Dikarya</taxon>
        <taxon>Basidiomycota</taxon>
        <taxon>Agaricomycotina</taxon>
        <taxon>Agaricomycetes</taxon>
        <taxon>Agaricomycetidae</taxon>
        <taxon>Agaricales</taxon>
        <taxon>Marasmiineae</taxon>
        <taxon>Mycenaceae</taxon>
        <taxon>Mycena</taxon>
    </lineage>
</organism>
<comment type="caution">
    <text evidence="4">The sequence shown here is derived from an EMBL/GenBank/DDBJ whole genome shotgun (WGS) entry which is preliminary data.</text>
</comment>
<dbReference type="AlphaFoldDB" id="A0AAD6ZDB8"/>
<name>A0AAD6ZDB8_9AGAR</name>
<dbReference type="SMART" id="SM00355">
    <property type="entry name" value="ZnF_C2H2"/>
    <property type="match status" value="2"/>
</dbReference>
<evidence type="ECO:0000256" key="1">
    <source>
        <dbReference type="PROSITE-ProRule" id="PRU00042"/>
    </source>
</evidence>
<feature type="compositionally biased region" description="Polar residues" evidence="2">
    <location>
        <begin position="120"/>
        <end position="131"/>
    </location>
</feature>
<feature type="region of interest" description="Disordered" evidence="2">
    <location>
        <begin position="102"/>
        <end position="131"/>
    </location>
</feature>
<keyword evidence="1" id="KW-0862">Zinc</keyword>
<evidence type="ECO:0000256" key="2">
    <source>
        <dbReference type="SAM" id="MobiDB-lite"/>
    </source>
</evidence>
<dbReference type="GO" id="GO:0008270">
    <property type="term" value="F:zinc ion binding"/>
    <property type="evidence" value="ECO:0007669"/>
    <property type="project" value="UniProtKB-KW"/>
</dbReference>
<accession>A0AAD6ZDB8</accession>
<sequence>MQVRSHIPSVPGPIPCPNSCGRLFSHPQDLTLHSQADDCGLEDVSLHCPKSGCSFKTLQLKRLEAHVDVAHHEQPRQFQCLEDHCGFSTTTQGALTRHYRERHRMEPPSVGRKPARRRAQQQMPVASTSRLSEQPISTTSRFYSESLSEATGYYPATAYYTSSPRVASATPDSVTTYLRSLRTALTAAAAPGISLLCPSAGSPTAQYERRMSLSPDCSGSWSDTAEWVSWRDECDVTPDVVIAIATGEQALCDHNCLIVSASGIWRMFVWISLVKPDQRSFEGATSKIIKRWTLSTGDFPPLLHFLFGMGTALCRRHVEPRQRAQAEAQTMFWLLGISTHNTSLPPLFANHGAMNIDARRFRCPEASTGTPRAKLPTPIWAGRATGMGGATSCSSSPSSLTLYKYVLGRRHSLIYTVDSLPGCRGHGIQASGRLQYERRLAAGRAVQGGDQRPGIVTLNEFHRLQREGASGRAWVACSTDILFLEMPSYDLLIDLTMSTPNKATRSTFYASCPVQPPSPRARLFLYAPLSVLPSASGKPNKGNPITAWTDAWRVYENVCVCVVCAGLWMGLGAWRGNSLGSYSAAGGREWGVVADVDNTQLTLSHDTPGKGNSINSTISQHSTSHKAFWLFQDLL</sequence>
<keyword evidence="1" id="KW-0479">Metal-binding</keyword>
<gene>
    <name evidence="4" type="ORF">DFH08DRAFT_1037223</name>
</gene>
<dbReference type="Proteomes" id="UP001218218">
    <property type="component" value="Unassembled WGS sequence"/>
</dbReference>
<evidence type="ECO:0000313" key="5">
    <source>
        <dbReference type="Proteomes" id="UP001218218"/>
    </source>
</evidence>
<reference evidence="4" key="1">
    <citation type="submission" date="2023-03" db="EMBL/GenBank/DDBJ databases">
        <title>Massive genome expansion in bonnet fungi (Mycena s.s.) driven by repeated elements and novel gene families across ecological guilds.</title>
        <authorList>
            <consortium name="Lawrence Berkeley National Laboratory"/>
            <person name="Harder C.B."/>
            <person name="Miyauchi S."/>
            <person name="Viragh M."/>
            <person name="Kuo A."/>
            <person name="Thoen E."/>
            <person name="Andreopoulos B."/>
            <person name="Lu D."/>
            <person name="Skrede I."/>
            <person name="Drula E."/>
            <person name="Henrissat B."/>
            <person name="Morin E."/>
            <person name="Kohler A."/>
            <person name="Barry K."/>
            <person name="LaButti K."/>
            <person name="Morin E."/>
            <person name="Salamov A."/>
            <person name="Lipzen A."/>
            <person name="Mereny Z."/>
            <person name="Hegedus B."/>
            <person name="Baldrian P."/>
            <person name="Stursova M."/>
            <person name="Weitz H."/>
            <person name="Taylor A."/>
            <person name="Grigoriev I.V."/>
            <person name="Nagy L.G."/>
            <person name="Martin F."/>
            <person name="Kauserud H."/>
        </authorList>
    </citation>
    <scope>NUCLEOTIDE SEQUENCE</scope>
    <source>
        <strain evidence="4">CBHHK002</strain>
    </source>
</reference>
<evidence type="ECO:0000259" key="3">
    <source>
        <dbReference type="PROSITE" id="PS50157"/>
    </source>
</evidence>
<keyword evidence="5" id="KW-1185">Reference proteome</keyword>
<dbReference type="EMBL" id="JARIHO010000059">
    <property type="protein sequence ID" value="KAJ7318232.1"/>
    <property type="molecule type" value="Genomic_DNA"/>
</dbReference>
<dbReference type="InterPro" id="IPR013087">
    <property type="entry name" value="Znf_C2H2_type"/>
</dbReference>
<dbReference type="PROSITE" id="PS50157">
    <property type="entry name" value="ZINC_FINGER_C2H2_2"/>
    <property type="match status" value="1"/>
</dbReference>
<evidence type="ECO:0000313" key="4">
    <source>
        <dbReference type="EMBL" id="KAJ7318232.1"/>
    </source>
</evidence>
<protein>
    <recommendedName>
        <fullName evidence="3">C2H2-type domain-containing protein</fullName>
    </recommendedName>
</protein>
<proteinExistence type="predicted"/>
<keyword evidence="1" id="KW-0863">Zinc-finger</keyword>
<dbReference type="Gene3D" id="3.30.160.60">
    <property type="entry name" value="Classic Zinc Finger"/>
    <property type="match status" value="1"/>
</dbReference>
<feature type="domain" description="C2H2-type" evidence="3">
    <location>
        <begin position="78"/>
        <end position="108"/>
    </location>
</feature>